<accession>A0A1G6HZM8</accession>
<dbReference type="EMBL" id="FMYI01000003">
    <property type="protein sequence ID" value="SDB99671.1"/>
    <property type="molecule type" value="Genomic_DNA"/>
</dbReference>
<feature type="short sequence motif" description="GXSXG" evidence="2">
    <location>
        <begin position="36"/>
        <end position="40"/>
    </location>
</feature>
<organism evidence="4 5">
    <name type="scientific">Pelagirhabdus alkalitolerans</name>
    <dbReference type="NCBI Taxonomy" id="1612202"/>
    <lineage>
        <taxon>Bacteria</taxon>
        <taxon>Bacillati</taxon>
        <taxon>Bacillota</taxon>
        <taxon>Bacilli</taxon>
        <taxon>Bacillales</taxon>
        <taxon>Bacillaceae</taxon>
        <taxon>Pelagirhabdus</taxon>
    </lineage>
</organism>
<dbReference type="InterPro" id="IPR052580">
    <property type="entry name" value="Lipid_Hydrolase"/>
</dbReference>
<feature type="active site" description="Nucleophile" evidence="2">
    <location>
        <position position="38"/>
    </location>
</feature>
<proteinExistence type="predicted"/>
<gene>
    <name evidence="4" type="ORF">SAMN05421734_103301</name>
</gene>
<keyword evidence="2" id="KW-0442">Lipid degradation</keyword>
<reference evidence="5" key="1">
    <citation type="submission" date="2016-09" db="EMBL/GenBank/DDBJ databases">
        <authorList>
            <person name="Varghese N."/>
            <person name="Submissions S."/>
        </authorList>
    </citation>
    <scope>NUCLEOTIDE SEQUENCE [LARGE SCALE GENOMIC DNA]</scope>
    <source>
        <strain evidence="5">S5</strain>
    </source>
</reference>
<keyword evidence="1 2" id="KW-0443">Lipid metabolism</keyword>
<dbReference type="PROSITE" id="PS51635">
    <property type="entry name" value="PNPLA"/>
    <property type="match status" value="1"/>
</dbReference>
<dbReference type="RefSeq" id="WP_090794676.1">
    <property type="nucleotide sequence ID" value="NZ_FMYI01000003.1"/>
</dbReference>
<dbReference type="Proteomes" id="UP000242949">
    <property type="component" value="Unassembled WGS sequence"/>
</dbReference>
<sequence>MQIDVVFSGGGARGFAYIGVLQAIESKNFTIKSSIGSSVGAIMAGLIACDYTSTELYDLFIRLDITRLLKDKEPPSFLAWFKWLKLYYCLGLYNTDPLENILTELCAKKGYHTFGQLEKGKLCVTAVDLTLGKLIVIPDDLETYYGINPDLFSIAKALTMSASLPYFFKPYRLKTAKGKTHLIVDGGLVSNLPMWLKEEQSNRLKRPLVGFQLQSKENYFHQPKLDNGINYTKVLLKTMQDAQDVRYLLANQTRHVVYLNTDFIKTIHFQISKKERLQLIELGRKRTESYLNKL</sequence>
<evidence type="ECO:0000313" key="5">
    <source>
        <dbReference type="Proteomes" id="UP000242949"/>
    </source>
</evidence>
<keyword evidence="5" id="KW-1185">Reference proteome</keyword>
<name>A0A1G6HZM8_9BACI</name>
<feature type="active site" description="Proton acceptor" evidence="2">
    <location>
        <position position="185"/>
    </location>
</feature>
<evidence type="ECO:0000313" key="4">
    <source>
        <dbReference type="EMBL" id="SDB99671.1"/>
    </source>
</evidence>
<dbReference type="STRING" id="1612202.SAMN05421734_103301"/>
<dbReference type="Gene3D" id="3.40.1090.10">
    <property type="entry name" value="Cytosolic phospholipase A2 catalytic domain"/>
    <property type="match status" value="2"/>
</dbReference>
<protein>
    <submittedName>
        <fullName evidence="4">NTE family protein</fullName>
    </submittedName>
</protein>
<dbReference type="GO" id="GO:0016787">
    <property type="term" value="F:hydrolase activity"/>
    <property type="evidence" value="ECO:0007669"/>
    <property type="project" value="UniProtKB-UniRule"/>
</dbReference>
<dbReference type="InterPro" id="IPR002641">
    <property type="entry name" value="PNPLA_dom"/>
</dbReference>
<dbReference type="PANTHER" id="PTHR46394">
    <property type="entry name" value="ANNEXIN"/>
    <property type="match status" value="1"/>
</dbReference>
<dbReference type="InterPro" id="IPR016035">
    <property type="entry name" value="Acyl_Trfase/lysoPLipase"/>
</dbReference>
<dbReference type="Pfam" id="PF01734">
    <property type="entry name" value="Patatin"/>
    <property type="match status" value="1"/>
</dbReference>
<evidence type="ECO:0000259" key="3">
    <source>
        <dbReference type="PROSITE" id="PS51635"/>
    </source>
</evidence>
<evidence type="ECO:0000256" key="1">
    <source>
        <dbReference type="ARBA" id="ARBA00023098"/>
    </source>
</evidence>
<dbReference type="PANTHER" id="PTHR46394:SF1">
    <property type="entry name" value="PNPLA DOMAIN-CONTAINING PROTEIN"/>
    <property type="match status" value="1"/>
</dbReference>
<dbReference type="OrthoDB" id="9770965at2"/>
<keyword evidence="2" id="KW-0378">Hydrolase</keyword>
<feature type="short sequence motif" description="DGA/G" evidence="2">
    <location>
        <begin position="185"/>
        <end position="187"/>
    </location>
</feature>
<dbReference type="AlphaFoldDB" id="A0A1G6HZM8"/>
<dbReference type="SUPFAM" id="SSF52151">
    <property type="entry name" value="FabD/lysophospholipase-like"/>
    <property type="match status" value="1"/>
</dbReference>
<dbReference type="GO" id="GO:0016042">
    <property type="term" value="P:lipid catabolic process"/>
    <property type="evidence" value="ECO:0007669"/>
    <property type="project" value="UniProtKB-UniRule"/>
</dbReference>
<feature type="domain" description="PNPLA" evidence="3">
    <location>
        <begin position="5"/>
        <end position="198"/>
    </location>
</feature>
<dbReference type="CDD" id="cd07207">
    <property type="entry name" value="Pat_ExoU_VipD_like"/>
    <property type="match status" value="1"/>
</dbReference>
<evidence type="ECO:0000256" key="2">
    <source>
        <dbReference type="PROSITE-ProRule" id="PRU01161"/>
    </source>
</evidence>
<feature type="short sequence motif" description="GXGXXG" evidence="2">
    <location>
        <begin position="9"/>
        <end position="14"/>
    </location>
</feature>